<evidence type="ECO:0000256" key="1">
    <source>
        <dbReference type="ARBA" id="ARBA00022527"/>
    </source>
</evidence>
<keyword evidence="2" id="KW-0547">Nucleotide-binding</keyword>
<sequence>LLTSRPLEKQFIHYFFSTRCLYSTYVHFVLPAHVINCLFQLCLCLAQIHDPQMASYISTWYYHASEIMLTWQKYDIADIWSAGCIYAEMLEGKPLFPGKDRESRPYRRARGNNKFDWSLNDAKLPGRHMEGHDV</sequence>
<dbReference type="InParanoid" id="A0A165F766"/>
<keyword evidence="1" id="KW-0418">Kinase</keyword>
<proteinExistence type="predicted"/>
<evidence type="ECO:0000259" key="4">
    <source>
        <dbReference type="PROSITE" id="PS50011"/>
    </source>
</evidence>
<dbReference type="GO" id="GO:0005524">
    <property type="term" value="F:ATP binding"/>
    <property type="evidence" value="ECO:0007669"/>
    <property type="project" value="UniProtKB-KW"/>
</dbReference>
<dbReference type="PROSITE" id="PS50011">
    <property type="entry name" value="PROTEIN_KINASE_DOM"/>
    <property type="match status" value="1"/>
</dbReference>
<evidence type="ECO:0000313" key="5">
    <source>
        <dbReference type="EMBL" id="KZT08519.1"/>
    </source>
</evidence>
<feature type="domain" description="Protein kinase" evidence="4">
    <location>
        <begin position="1"/>
        <end position="134"/>
    </location>
</feature>
<dbReference type="GO" id="GO:0004674">
    <property type="term" value="F:protein serine/threonine kinase activity"/>
    <property type="evidence" value="ECO:0007669"/>
    <property type="project" value="UniProtKB-KW"/>
</dbReference>
<dbReference type="InterPro" id="IPR000719">
    <property type="entry name" value="Prot_kinase_dom"/>
</dbReference>
<accession>A0A165F766</accession>
<dbReference type="PANTHER" id="PTHR24055">
    <property type="entry name" value="MITOGEN-ACTIVATED PROTEIN KINASE"/>
    <property type="match status" value="1"/>
</dbReference>
<keyword evidence="1" id="KW-0808">Transferase</keyword>
<dbReference type="RefSeq" id="XP_040766259.1">
    <property type="nucleotide sequence ID" value="XM_040904166.1"/>
</dbReference>
<evidence type="ECO:0000256" key="2">
    <source>
        <dbReference type="ARBA" id="ARBA00022741"/>
    </source>
</evidence>
<dbReference type="GeneID" id="63821196"/>
<evidence type="ECO:0000313" key="6">
    <source>
        <dbReference type="Proteomes" id="UP000076871"/>
    </source>
</evidence>
<gene>
    <name evidence="5" type="ORF">LAESUDRAFT_649306</name>
</gene>
<dbReference type="Gene3D" id="1.10.510.10">
    <property type="entry name" value="Transferase(Phosphotransferase) domain 1"/>
    <property type="match status" value="1"/>
</dbReference>
<reference evidence="5 6" key="1">
    <citation type="journal article" date="2016" name="Mol. Biol. Evol.">
        <title>Comparative Genomics of Early-Diverging Mushroom-Forming Fungi Provides Insights into the Origins of Lignocellulose Decay Capabilities.</title>
        <authorList>
            <person name="Nagy L.G."/>
            <person name="Riley R."/>
            <person name="Tritt A."/>
            <person name="Adam C."/>
            <person name="Daum C."/>
            <person name="Floudas D."/>
            <person name="Sun H."/>
            <person name="Yadav J.S."/>
            <person name="Pangilinan J."/>
            <person name="Larsson K.H."/>
            <person name="Matsuura K."/>
            <person name="Barry K."/>
            <person name="Labutti K."/>
            <person name="Kuo R."/>
            <person name="Ohm R.A."/>
            <person name="Bhattacharya S.S."/>
            <person name="Shirouzu T."/>
            <person name="Yoshinaga Y."/>
            <person name="Martin F.M."/>
            <person name="Grigoriev I.V."/>
            <person name="Hibbett D.S."/>
        </authorList>
    </citation>
    <scope>NUCLEOTIDE SEQUENCE [LARGE SCALE GENOMIC DNA]</scope>
    <source>
        <strain evidence="5 6">93-53</strain>
    </source>
</reference>
<name>A0A165F766_9APHY</name>
<dbReference type="Proteomes" id="UP000076871">
    <property type="component" value="Unassembled WGS sequence"/>
</dbReference>
<dbReference type="AlphaFoldDB" id="A0A165F766"/>
<dbReference type="InterPro" id="IPR050117">
    <property type="entry name" value="MAPK"/>
</dbReference>
<protein>
    <recommendedName>
        <fullName evidence="4">Protein kinase domain-containing protein</fullName>
    </recommendedName>
</protein>
<dbReference type="SUPFAM" id="SSF56112">
    <property type="entry name" value="Protein kinase-like (PK-like)"/>
    <property type="match status" value="1"/>
</dbReference>
<organism evidence="5 6">
    <name type="scientific">Laetiporus sulphureus 93-53</name>
    <dbReference type="NCBI Taxonomy" id="1314785"/>
    <lineage>
        <taxon>Eukaryota</taxon>
        <taxon>Fungi</taxon>
        <taxon>Dikarya</taxon>
        <taxon>Basidiomycota</taxon>
        <taxon>Agaricomycotina</taxon>
        <taxon>Agaricomycetes</taxon>
        <taxon>Polyporales</taxon>
        <taxon>Laetiporus</taxon>
    </lineage>
</organism>
<keyword evidence="6" id="KW-1185">Reference proteome</keyword>
<evidence type="ECO:0000256" key="3">
    <source>
        <dbReference type="ARBA" id="ARBA00022840"/>
    </source>
</evidence>
<dbReference type="Pfam" id="PF00069">
    <property type="entry name" value="Pkinase"/>
    <property type="match status" value="1"/>
</dbReference>
<feature type="non-terminal residue" evidence="5">
    <location>
        <position position="1"/>
    </location>
</feature>
<keyword evidence="3" id="KW-0067">ATP-binding</keyword>
<dbReference type="EMBL" id="KV427615">
    <property type="protein sequence ID" value="KZT08519.1"/>
    <property type="molecule type" value="Genomic_DNA"/>
</dbReference>
<dbReference type="STRING" id="1314785.A0A165F766"/>
<keyword evidence="1" id="KW-0723">Serine/threonine-protein kinase</keyword>
<dbReference type="OrthoDB" id="192887at2759"/>
<dbReference type="InterPro" id="IPR011009">
    <property type="entry name" value="Kinase-like_dom_sf"/>
</dbReference>